<evidence type="ECO:0000256" key="1">
    <source>
        <dbReference type="ARBA" id="ARBA00004141"/>
    </source>
</evidence>
<dbReference type="AlphaFoldDB" id="A0A6G0XR80"/>
<evidence type="ECO:0000256" key="7">
    <source>
        <dbReference type="ARBA" id="ARBA00022989"/>
    </source>
</evidence>
<evidence type="ECO:0000313" key="16">
    <source>
        <dbReference type="Proteomes" id="UP000481153"/>
    </source>
</evidence>
<dbReference type="GO" id="GO:0016020">
    <property type="term" value="C:membrane"/>
    <property type="evidence" value="ECO:0007669"/>
    <property type="project" value="UniProtKB-SubCell"/>
</dbReference>
<feature type="domain" description="RCK N-terminal" evidence="14">
    <location>
        <begin position="274"/>
        <end position="413"/>
    </location>
</feature>
<dbReference type="Gene3D" id="1.10.287.70">
    <property type="match status" value="1"/>
</dbReference>
<evidence type="ECO:0000256" key="3">
    <source>
        <dbReference type="ARBA" id="ARBA00022538"/>
    </source>
</evidence>
<evidence type="ECO:0000256" key="5">
    <source>
        <dbReference type="ARBA" id="ARBA00022826"/>
    </source>
</evidence>
<dbReference type="EMBL" id="VJMJ01000023">
    <property type="protein sequence ID" value="KAF0742919.1"/>
    <property type="molecule type" value="Genomic_DNA"/>
</dbReference>
<dbReference type="PRINTS" id="PR00169">
    <property type="entry name" value="KCHANNEL"/>
</dbReference>
<keyword evidence="7 13" id="KW-1133">Transmembrane helix</keyword>
<evidence type="ECO:0000256" key="4">
    <source>
        <dbReference type="ARBA" id="ARBA00022692"/>
    </source>
</evidence>
<keyword evidence="8" id="KW-0406">Ion transport</keyword>
<dbReference type="Pfam" id="PF03493">
    <property type="entry name" value="BK_channel_a"/>
    <property type="match status" value="1"/>
</dbReference>
<dbReference type="PANTHER" id="PTHR10027">
    <property type="entry name" value="CALCIUM-ACTIVATED POTASSIUM CHANNEL ALPHA CHAIN"/>
    <property type="match status" value="1"/>
</dbReference>
<dbReference type="GO" id="GO:0005267">
    <property type="term" value="F:potassium channel activity"/>
    <property type="evidence" value="ECO:0007669"/>
    <property type="project" value="UniProtKB-KW"/>
</dbReference>
<dbReference type="InterPro" id="IPR005821">
    <property type="entry name" value="Ion_trans_dom"/>
</dbReference>
<dbReference type="SUPFAM" id="SSF81324">
    <property type="entry name" value="Voltage-gated potassium channels"/>
    <property type="match status" value="1"/>
</dbReference>
<keyword evidence="3" id="KW-0633">Potassium transport</keyword>
<organism evidence="15 16">
    <name type="scientific">Aphanomyces euteiches</name>
    <dbReference type="NCBI Taxonomy" id="100861"/>
    <lineage>
        <taxon>Eukaryota</taxon>
        <taxon>Sar</taxon>
        <taxon>Stramenopiles</taxon>
        <taxon>Oomycota</taxon>
        <taxon>Saprolegniomycetes</taxon>
        <taxon>Saprolegniales</taxon>
        <taxon>Verrucalvaceae</taxon>
        <taxon>Aphanomyces</taxon>
    </lineage>
</organism>
<keyword evidence="5" id="KW-0631">Potassium channel</keyword>
<feature type="compositionally biased region" description="Low complexity" evidence="12">
    <location>
        <begin position="687"/>
        <end position="705"/>
    </location>
</feature>
<dbReference type="VEuPathDB" id="FungiDB:AeMF1_019837"/>
<evidence type="ECO:0000256" key="12">
    <source>
        <dbReference type="SAM" id="MobiDB-lite"/>
    </source>
</evidence>
<proteinExistence type="predicted"/>
<dbReference type="PROSITE" id="PS51201">
    <property type="entry name" value="RCK_N"/>
    <property type="match status" value="1"/>
</dbReference>
<evidence type="ECO:0000256" key="9">
    <source>
        <dbReference type="ARBA" id="ARBA00023136"/>
    </source>
</evidence>
<feature type="region of interest" description="Disordered" evidence="12">
    <location>
        <begin position="687"/>
        <end position="731"/>
    </location>
</feature>
<dbReference type="InterPro" id="IPR003929">
    <property type="entry name" value="K_chnl_BK_asu"/>
</dbReference>
<evidence type="ECO:0000256" key="2">
    <source>
        <dbReference type="ARBA" id="ARBA00022448"/>
    </source>
</evidence>
<evidence type="ECO:0000259" key="14">
    <source>
        <dbReference type="PROSITE" id="PS51201"/>
    </source>
</evidence>
<dbReference type="Gene3D" id="3.40.50.720">
    <property type="entry name" value="NAD(P)-binding Rossmann-like Domain"/>
    <property type="match status" value="2"/>
</dbReference>
<feature type="transmembrane region" description="Helical" evidence="13">
    <location>
        <begin position="43"/>
        <end position="64"/>
    </location>
</feature>
<dbReference type="Pfam" id="PF00520">
    <property type="entry name" value="Ion_trans"/>
    <property type="match status" value="1"/>
</dbReference>
<evidence type="ECO:0000256" key="8">
    <source>
        <dbReference type="ARBA" id="ARBA00023065"/>
    </source>
</evidence>
<evidence type="ECO:0000256" key="6">
    <source>
        <dbReference type="ARBA" id="ARBA00022958"/>
    </source>
</evidence>
<dbReference type="InterPro" id="IPR036291">
    <property type="entry name" value="NAD(P)-bd_dom_sf"/>
</dbReference>
<comment type="caution">
    <text evidence="15">The sequence shown here is derived from an EMBL/GenBank/DDBJ whole genome shotgun (WGS) entry which is preliminary data.</text>
</comment>
<reference evidence="15 16" key="1">
    <citation type="submission" date="2019-07" db="EMBL/GenBank/DDBJ databases">
        <title>Genomics analysis of Aphanomyces spp. identifies a new class of oomycete effector associated with host adaptation.</title>
        <authorList>
            <person name="Gaulin E."/>
        </authorList>
    </citation>
    <scope>NUCLEOTIDE SEQUENCE [LARGE SCALE GENOMIC DNA]</scope>
    <source>
        <strain evidence="15 16">ATCC 201684</strain>
    </source>
</reference>
<evidence type="ECO:0000313" key="15">
    <source>
        <dbReference type="EMBL" id="KAF0742919.1"/>
    </source>
</evidence>
<dbReference type="Proteomes" id="UP000481153">
    <property type="component" value="Unassembled WGS sequence"/>
</dbReference>
<name>A0A6G0XR80_9STRA</name>
<dbReference type="InterPro" id="IPR027359">
    <property type="entry name" value="Volt_channel_dom_sf"/>
</dbReference>
<keyword evidence="4 13" id="KW-0812">Transmembrane</keyword>
<protein>
    <recommendedName>
        <fullName evidence="11">BK channel</fullName>
    </recommendedName>
</protein>
<keyword evidence="10" id="KW-0407">Ion channel</keyword>
<feature type="transmembrane region" description="Helical" evidence="13">
    <location>
        <begin position="76"/>
        <end position="95"/>
    </location>
</feature>
<dbReference type="Gene3D" id="1.20.120.350">
    <property type="entry name" value="Voltage-gated potassium channels. Chain C"/>
    <property type="match status" value="1"/>
</dbReference>
<keyword evidence="6" id="KW-0630">Potassium</keyword>
<feature type="transmembrane region" description="Helical" evidence="13">
    <location>
        <begin position="233"/>
        <end position="250"/>
    </location>
</feature>
<evidence type="ECO:0000256" key="10">
    <source>
        <dbReference type="ARBA" id="ARBA00023303"/>
    </source>
</evidence>
<feature type="transmembrane region" description="Helical" evidence="13">
    <location>
        <begin position="169"/>
        <end position="189"/>
    </location>
</feature>
<keyword evidence="2" id="KW-0813">Transport</keyword>
<dbReference type="PANTHER" id="PTHR10027:SF10">
    <property type="entry name" value="SLOWPOKE 2, ISOFORM D"/>
    <property type="match status" value="1"/>
</dbReference>
<keyword evidence="9 13" id="KW-0472">Membrane</keyword>
<accession>A0A6G0XR80</accession>
<evidence type="ECO:0000256" key="13">
    <source>
        <dbReference type="SAM" id="Phobius"/>
    </source>
</evidence>
<comment type="subcellular location">
    <subcellularLocation>
        <location evidence="1">Membrane</location>
        <topology evidence="1">Multi-pass membrane protein</topology>
    </subcellularLocation>
</comment>
<dbReference type="Pfam" id="PF22614">
    <property type="entry name" value="Slo-like_RCK"/>
    <property type="match status" value="2"/>
</dbReference>
<feature type="region of interest" description="Disordered" evidence="12">
    <location>
        <begin position="622"/>
        <end position="669"/>
    </location>
</feature>
<sequence length="1069" mass="119784">MLKPKQGLIQTWLRALKAVLLKPRVRGETFRKWVNRNMENSPLAALLDIFQVVLGIGMTLIYFSQNWSKFQDAPETVLLSNIQIVIGYFFTLDYCTRLYAADSRWTFFISSVSLIDLGTIVPQWLELLLGDNSGFKGQANALKTLRSLRFLRAFRLLSLTKTAKGRQTGFLFLTVMSIIFCSAGIIQALEKCSYDGQKKCQTLEIYNACYFVVITIATLGFGDIAPKSDNGKVAVIVLICITGVLLPLQISRLSDILNRETEYDKSFALDKAQHPHILICGDVNAGALDFFLRQFLHPDNFNWKDKVVILCPGLPSHNLRRILLTPDYEQRVMYLQGSAMLATDLKRAAAANARMCFVMLDKFSPDGDRNDTASNLLTISLRHHTEDVPVFVQVLKTDNIRHVLMSGASNILCIDELKMGILAKACVVPGYCALISNIIFTLRPQLSRSNLWASEFLEGCATVLCKARLPAYLDGSLTFAMLARILYKEFNMVLIATGGRQHYDVRLFPSRMVVRTFHKLFLLTTNPEDANKVDELSLSTLQKFEEFIPNFAKIVEMWNANSIALQIRKRIRSRTSVMSMVASSLISMNSSRMVTADLAKDDTKQRRHTGIITRVTPTDIHDDLLASDDVPPDNDKTALPSARLPTLHQLPQVPDSKGSASSKLPINSPPVRAADQLLQKLQSQASLVAKQPQPLPPLQSSESLPTDPTSEALEEKEEEKAPPVSRRQSSTNGFAHFVDKTVPSNLAGHVVLFGMSNKLHDFVAPLRHKHPTPPDFESSITAMADAPIVIVSLIPMTEKQYASIAMFDNIYYIHGSPLHDYILHEAQIFKAKSIVIMTTCMRTSTQHHDSEEATNVDVIDQNMIDTDAITLHRFVTEACESTIPVGDPRPSVVVVMSRPSSMRFLKDDLLRAEHEPVAKVLKVLTKRVLSRADDPLDNICHPLYAAGPCIFLSTSSFDMFVVFVGKVFILNSLDAVLGSCDRYGSTLDLIHLITFGEDDEKGTRVLDQIDIPVMYTDRPFGQFFIDMLEHQDMLCLGLYRARFKRHSYVYLNPTDEVIVRKGDKAFVIR</sequence>
<evidence type="ECO:0000256" key="11">
    <source>
        <dbReference type="ARBA" id="ARBA00029579"/>
    </source>
</evidence>
<dbReference type="InterPro" id="IPR003148">
    <property type="entry name" value="RCK_N"/>
</dbReference>
<keyword evidence="16" id="KW-1185">Reference proteome</keyword>
<feature type="transmembrane region" description="Helical" evidence="13">
    <location>
        <begin position="201"/>
        <end position="221"/>
    </location>
</feature>
<dbReference type="SUPFAM" id="SSF51735">
    <property type="entry name" value="NAD(P)-binding Rossmann-fold domains"/>
    <property type="match status" value="1"/>
</dbReference>
<dbReference type="InterPro" id="IPR047871">
    <property type="entry name" value="K_chnl_Slo-like"/>
</dbReference>
<gene>
    <name evidence="15" type="ORF">Ae201684_002313</name>
</gene>